<proteinExistence type="inferred from homology"/>
<evidence type="ECO:0000256" key="7">
    <source>
        <dbReference type="ARBA" id="ARBA00022840"/>
    </source>
</evidence>
<dbReference type="InterPro" id="IPR034701">
    <property type="entry name" value="CdaA"/>
</dbReference>
<comment type="caution">
    <text evidence="10">Lacks conserved residue(s) required for the propagation of feature annotation.</text>
</comment>
<dbReference type="InterPro" id="IPR045585">
    <property type="entry name" value="CdaA_N"/>
</dbReference>
<dbReference type="Gene3D" id="3.40.1700.10">
    <property type="entry name" value="DNA integrity scanning protein, DisA, N-terminal domain"/>
    <property type="match status" value="1"/>
</dbReference>
<evidence type="ECO:0000259" key="12">
    <source>
        <dbReference type="PROSITE" id="PS51794"/>
    </source>
</evidence>
<keyword evidence="6 10" id="KW-0547">Nucleotide-binding</keyword>
<keyword evidence="4 10" id="KW-0812">Transmembrane</keyword>
<comment type="caution">
    <text evidence="13">The sequence shown here is derived from an EMBL/GenBank/DDBJ whole genome shotgun (WGS) entry which is preliminary data.</text>
</comment>
<evidence type="ECO:0000256" key="5">
    <source>
        <dbReference type="ARBA" id="ARBA00022695"/>
    </source>
</evidence>
<protein>
    <recommendedName>
        <fullName evidence="10">Diadenylate cyclase</fullName>
        <shortName evidence="10">DAC</shortName>
        <ecNumber evidence="10">2.7.7.85</ecNumber>
    </recommendedName>
    <alternativeName>
        <fullName evidence="10">Cyclic-di-AMP synthase</fullName>
        <shortName evidence="10">c-di-AMP synthase</shortName>
    </alternativeName>
</protein>
<dbReference type="HAMAP" id="MF_01499">
    <property type="entry name" value="DacA"/>
    <property type="match status" value="1"/>
</dbReference>
<sequence length="298" mass="33581">MSILKEYLGIFSDKYLTMPKIYASDIVEIFIIAVLVYYIMIWFQRSRAWTLFKGIIVIVLFMFAAVLFNLTTILWIADKTLSVGIIAIIIIFQPELRKALEELGKKNVISRYFKFGSNTGDDRFSDRSIEEIVRATVDLAKVKTGALIVIAKDQDLTEYEETGIRLDADISRQLFINIFEKNTPLHDGAVIIDGDKITAATCYLPLSNSTSLSKDLGTRHRAGVGISEVSDSVVVIVSEETGSISIARDGKLIRYADAATLKNELKKVQAKEEVKSKKKKGWRRNEVSDEKTERINNK</sequence>
<organism evidence="13 14">
    <name type="scientific">Eubacterium album</name>
    <dbReference type="NCBI Taxonomy" id="2978477"/>
    <lineage>
        <taxon>Bacteria</taxon>
        <taxon>Bacillati</taxon>
        <taxon>Bacillota</taxon>
        <taxon>Clostridia</taxon>
        <taxon>Eubacteriales</taxon>
        <taxon>Eubacteriaceae</taxon>
        <taxon>Eubacterium</taxon>
    </lineage>
</organism>
<keyword evidence="9 10" id="KW-0472">Membrane</keyword>
<evidence type="ECO:0000256" key="6">
    <source>
        <dbReference type="ARBA" id="ARBA00022741"/>
    </source>
</evidence>
<dbReference type="PROSITE" id="PS51794">
    <property type="entry name" value="DAC"/>
    <property type="match status" value="1"/>
</dbReference>
<accession>A0ABT2LXY7</accession>
<dbReference type="GO" id="GO:0106408">
    <property type="term" value="F:diadenylate cyclase activity"/>
    <property type="evidence" value="ECO:0007669"/>
    <property type="project" value="UniProtKB-EC"/>
</dbReference>
<reference evidence="13" key="1">
    <citation type="submission" date="2022-09" db="EMBL/GenBank/DDBJ databases">
        <title>Eubacterium sp. LFL-14 isolated from human feces.</title>
        <authorList>
            <person name="Liu F."/>
        </authorList>
    </citation>
    <scope>NUCLEOTIDE SEQUENCE</scope>
    <source>
        <strain evidence="13">LFL-14</strain>
    </source>
</reference>
<keyword evidence="3 10" id="KW-0808">Transferase</keyword>
<feature type="compositionally biased region" description="Basic and acidic residues" evidence="11">
    <location>
        <begin position="283"/>
        <end position="298"/>
    </location>
</feature>
<dbReference type="Proteomes" id="UP001431199">
    <property type="component" value="Unassembled WGS sequence"/>
</dbReference>
<dbReference type="PANTHER" id="PTHR34185">
    <property type="entry name" value="DIADENYLATE CYCLASE"/>
    <property type="match status" value="1"/>
</dbReference>
<keyword evidence="8 10" id="KW-1133">Transmembrane helix</keyword>
<evidence type="ECO:0000256" key="1">
    <source>
        <dbReference type="ARBA" id="ARBA00000877"/>
    </source>
</evidence>
<comment type="function">
    <text evidence="10">Catalyzes the condensation of 2 ATP molecules into cyclic di-AMP (c-di-AMP), a second messenger used to regulate differing processes in different bacteria.</text>
</comment>
<dbReference type="PIRSF" id="PIRSF004793">
    <property type="entry name" value="UCP004793"/>
    <property type="match status" value="1"/>
</dbReference>
<keyword evidence="14" id="KW-1185">Reference proteome</keyword>
<dbReference type="InterPro" id="IPR014046">
    <property type="entry name" value="C-di-AMP_synthase"/>
</dbReference>
<feature type="region of interest" description="Disordered" evidence="11">
    <location>
        <begin position="273"/>
        <end position="298"/>
    </location>
</feature>
<dbReference type="RefSeq" id="WP_147585528.1">
    <property type="nucleotide sequence ID" value="NZ_JAODBU010000003.1"/>
</dbReference>
<dbReference type="SUPFAM" id="SSF143597">
    <property type="entry name" value="YojJ-like"/>
    <property type="match status" value="1"/>
</dbReference>
<evidence type="ECO:0000256" key="2">
    <source>
        <dbReference type="ARBA" id="ARBA00022475"/>
    </source>
</evidence>
<keyword evidence="7 10" id="KW-0067">ATP-binding</keyword>
<dbReference type="NCBIfam" id="TIGR00159">
    <property type="entry name" value="diadenylate cyclase CdaA"/>
    <property type="match status" value="1"/>
</dbReference>
<dbReference type="EMBL" id="JAODBU010000003">
    <property type="protein sequence ID" value="MCT7398145.1"/>
    <property type="molecule type" value="Genomic_DNA"/>
</dbReference>
<dbReference type="PANTHER" id="PTHR34185:SF1">
    <property type="entry name" value="DIADENYLATE CYCLASE"/>
    <property type="match status" value="1"/>
</dbReference>
<feature type="transmembrane region" description="Helical" evidence="10">
    <location>
        <begin position="21"/>
        <end position="43"/>
    </location>
</feature>
<comment type="catalytic activity">
    <reaction evidence="1 10">
        <text>2 ATP = 3',3'-c-di-AMP + 2 diphosphate</text>
        <dbReference type="Rhea" id="RHEA:35655"/>
        <dbReference type="ChEBI" id="CHEBI:30616"/>
        <dbReference type="ChEBI" id="CHEBI:33019"/>
        <dbReference type="ChEBI" id="CHEBI:71500"/>
        <dbReference type="EC" id="2.7.7.85"/>
    </reaction>
</comment>
<keyword evidence="5 10" id="KW-0548">Nucleotidyltransferase</keyword>
<name>A0ABT2LXY7_9FIRM</name>
<evidence type="ECO:0000256" key="9">
    <source>
        <dbReference type="ARBA" id="ARBA00023136"/>
    </source>
</evidence>
<evidence type="ECO:0000256" key="8">
    <source>
        <dbReference type="ARBA" id="ARBA00022989"/>
    </source>
</evidence>
<dbReference type="InterPro" id="IPR036888">
    <property type="entry name" value="DNA_integrity_DisA_N_sf"/>
</dbReference>
<dbReference type="InterPro" id="IPR050338">
    <property type="entry name" value="DisA"/>
</dbReference>
<evidence type="ECO:0000313" key="14">
    <source>
        <dbReference type="Proteomes" id="UP001431199"/>
    </source>
</evidence>
<evidence type="ECO:0000256" key="3">
    <source>
        <dbReference type="ARBA" id="ARBA00022679"/>
    </source>
</evidence>
<evidence type="ECO:0000256" key="4">
    <source>
        <dbReference type="ARBA" id="ARBA00022692"/>
    </source>
</evidence>
<evidence type="ECO:0000256" key="11">
    <source>
        <dbReference type="SAM" id="MobiDB-lite"/>
    </source>
</evidence>
<dbReference type="Pfam" id="PF02457">
    <property type="entry name" value="DAC"/>
    <property type="match status" value="1"/>
</dbReference>
<evidence type="ECO:0000256" key="10">
    <source>
        <dbReference type="HAMAP-Rule" id="MF_01499"/>
    </source>
</evidence>
<gene>
    <name evidence="13" type="primary">cdaA</name>
    <name evidence="10" type="synonym">dacA</name>
    <name evidence="13" type="ORF">N5B56_03460</name>
</gene>
<evidence type="ECO:0000313" key="13">
    <source>
        <dbReference type="EMBL" id="MCT7398145.1"/>
    </source>
</evidence>
<dbReference type="EC" id="2.7.7.85" evidence="10"/>
<comment type="similarity">
    <text evidence="10">Belongs to the adenylate cyclase family. DacA/CdaA subfamily.</text>
</comment>
<comment type="subunit">
    <text evidence="10">Probably a homodimer.</text>
</comment>
<feature type="domain" description="DAC" evidence="12">
    <location>
        <begin position="93"/>
        <end position="258"/>
    </location>
</feature>
<feature type="transmembrane region" description="Helical" evidence="10">
    <location>
        <begin position="50"/>
        <end position="68"/>
    </location>
</feature>
<keyword evidence="2 10" id="KW-1003">Cell membrane</keyword>
<dbReference type="Pfam" id="PF19293">
    <property type="entry name" value="CdaA_N"/>
    <property type="match status" value="1"/>
</dbReference>
<dbReference type="InterPro" id="IPR003390">
    <property type="entry name" value="DNA_integrity_scan_DisA_N"/>
</dbReference>